<organism evidence="1 2">
    <name type="scientific">Anaerovirgula multivorans</name>
    <dbReference type="NCBI Taxonomy" id="312168"/>
    <lineage>
        <taxon>Bacteria</taxon>
        <taxon>Bacillati</taxon>
        <taxon>Bacillota</taxon>
        <taxon>Clostridia</taxon>
        <taxon>Peptostreptococcales</taxon>
        <taxon>Natronincolaceae</taxon>
        <taxon>Anaerovirgula</taxon>
    </lineage>
</organism>
<keyword evidence="2" id="KW-1185">Reference proteome</keyword>
<protein>
    <submittedName>
        <fullName evidence="1">Uncharacterized protein</fullName>
    </submittedName>
</protein>
<reference evidence="1 2" key="1">
    <citation type="submission" date="2017-06" db="EMBL/GenBank/DDBJ databases">
        <authorList>
            <person name="Kim H.J."/>
            <person name="Triplett B.A."/>
        </authorList>
    </citation>
    <scope>NUCLEOTIDE SEQUENCE [LARGE SCALE GENOMIC DNA]</scope>
    <source>
        <strain evidence="1 2">SCA</strain>
    </source>
</reference>
<dbReference type="EMBL" id="FZOJ01000003">
    <property type="protein sequence ID" value="SNS05618.1"/>
    <property type="molecule type" value="Genomic_DNA"/>
</dbReference>
<evidence type="ECO:0000313" key="1">
    <source>
        <dbReference type="EMBL" id="SNS05618.1"/>
    </source>
</evidence>
<dbReference type="AlphaFoldDB" id="A0A239BDY8"/>
<name>A0A239BDY8_9FIRM</name>
<gene>
    <name evidence="1" type="ORF">SAMN05446037_1003174</name>
</gene>
<sequence>MTSTIEMTVEDIASTLKIPSGIVKISSGAFYDTSAFDFNFQSGEISPNPDFHGVNVLFDLPLDKAKADPEKVQRFLDERYNGDYKENFEQPVLRKESR</sequence>
<proteinExistence type="predicted"/>
<evidence type="ECO:0000313" key="2">
    <source>
        <dbReference type="Proteomes" id="UP000198304"/>
    </source>
</evidence>
<dbReference type="RefSeq" id="WP_089281657.1">
    <property type="nucleotide sequence ID" value="NZ_FZOJ01000003.1"/>
</dbReference>
<accession>A0A239BDY8</accession>
<dbReference type="Proteomes" id="UP000198304">
    <property type="component" value="Unassembled WGS sequence"/>
</dbReference>